<dbReference type="PANTHER" id="PTHR46711:SF1">
    <property type="entry name" value="HISTONE-LYSINE N-METHYLTRANSFERASE SETD2"/>
    <property type="match status" value="1"/>
</dbReference>
<keyword evidence="3" id="KW-1185">Reference proteome</keyword>
<comment type="caution">
    <text evidence="2">The sequence shown here is derived from an EMBL/GenBank/DDBJ whole genome shotgun (WGS) entry which is preliminary data.</text>
</comment>
<feature type="compositionally biased region" description="Basic and acidic residues" evidence="1">
    <location>
        <begin position="52"/>
        <end position="61"/>
    </location>
</feature>
<gene>
    <name evidence="2" type="ORF">J4Q44_G00027550</name>
</gene>
<feature type="compositionally biased region" description="Polar residues" evidence="1">
    <location>
        <begin position="305"/>
        <end position="321"/>
    </location>
</feature>
<dbReference type="EMBL" id="JAGTTL010000002">
    <property type="protein sequence ID" value="KAK6327110.1"/>
    <property type="molecule type" value="Genomic_DNA"/>
</dbReference>
<feature type="region of interest" description="Disordered" evidence="1">
    <location>
        <begin position="378"/>
        <end position="450"/>
    </location>
</feature>
<feature type="compositionally biased region" description="Polar residues" evidence="1">
    <location>
        <begin position="192"/>
        <end position="203"/>
    </location>
</feature>
<feature type="compositionally biased region" description="Polar residues" evidence="1">
    <location>
        <begin position="378"/>
        <end position="392"/>
    </location>
</feature>
<proteinExistence type="predicted"/>
<organism evidence="2 3">
    <name type="scientific">Coregonus suidteri</name>
    <dbReference type="NCBI Taxonomy" id="861788"/>
    <lineage>
        <taxon>Eukaryota</taxon>
        <taxon>Metazoa</taxon>
        <taxon>Chordata</taxon>
        <taxon>Craniata</taxon>
        <taxon>Vertebrata</taxon>
        <taxon>Euteleostomi</taxon>
        <taxon>Actinopterygii</taxon>
        <taxon>Neopterygii</taxon>
        <taxon>Teleostei</taxon>
        <taxon>Protacanthopterygii</taxon>
        <taxon>Salmoniformes</taxon>
        <taxon>Salmonidae</taxon>
        <taxon>Coregoninae</taxon>
        <taxon>Coregonus</taxon>
    </lineage>
</organism>
<feature type="compositionally biased region" description="Basic and acidic residues" evidence="1">
    <location>
        <begin position="179"/>
        <end position="188"/>
    </location>
</feature>
<feature type="compositionally biased region" description="Acidic residues" evidence="1">
    <location>
        <begin position="260"/>
        <end position="271"/>
    </location>
</feature>
<dbReference type="Proteomes" id="UP001356427">
    <property type="component" value="Unassembled WGS sequence"/>
</dbReference>
<reference evidence="2 3" key="1">
    <citation type="submission" date="2021-04" db="EMBL/GenBank/DDBJ databases">
        <authorList>
            <person name="De Guttry C."/>
            <person name="Zahm M."/>
            <person name="Klopp C."/>
            <person name="Cabau C."/>
            <person name="Louis A."/>
            <person name="Berthelot C."/>
            <person name="Parey E."/>
            <person name="Roest Crollius H."/>
            <person name="Montfort J."/>
            <person name="Robinson-Rechavi M."/>
            <person name="Bucao C."/>
            <person name="Bouchez O."/>
            <person name="Gislard M."/>
            <person name="Lluch J."/>
            <person name="Milhes M."/>
            <person name="Lampietro C."/>
            <person name="Lopez Roques C."/>
            <person name="Donnadieu C."/>
            <person name="Braasch I."/>
            <person name="Desvignes T."/>
            <person name="Postlethwait J."/>
            <person name="Bobe J."/>
            <person name="Wedekind C."/>
            <person name="Guiguen Y."/>
        </authorList>
    </citation>
    <scope>NUCLEOTIDE SEQUENCE [LARGE SCALE GENOMIC DNA]</scope>
    <source>
        <strain evidence="2">Cs_M1</strain>
        <tissue evidence="2">Blood</tissue>
    </source>
</reference>
<dbReference type="AlphaFoldDB" id="A0AAN8R4U7"/>
<dbReference type="GO" id="GO:0005694">
    <property type="term" value="C:chromosome"/>
    <property type="evidence" value="ECO:0007669"/>
    <property type="project" value="TreeGrafter"/>
</dbReference>
<dbReference type="GO" id="GO:0010468">
    <property type="term" value="P:regulation of gene expression"/>
    <property type="evidence" value="ECO:0007669"/>
    <property type="project" value="TreeGrafter"/>
</dbReference>
<evidence type="ECO:0000313" key="3">
    <source>
        <dbReference type="Proteomes" id="UP001356427"/>
    </source>
</evidence>
<evidence type="ECO:0000313" key="2">
    <source>
        <dbReference type="EMBL" id="KAK6327110.1"/>
    </source>
</evidence>
<feature type="region of interest" description="Disordered" evidence="1">
    <location>
        <begin position="179"/>
        <end position="354"/>
    </location>
</feature>
<feature type="compositionally biased region" description="Polar residues" evidence="1">
    <location>
        <begin position="413"/>
        <end position="432"/>
    </location>
</feature>
<dbReference type="PANTHER" id="PTHR46711">
    <property type="entry name" value="HISTONE-LYSINE N-METHYLTRANSFERASE SETD2"/>
    <property type="match status" value="1"/>
</dbReference>
<feature type="region of interest" description="Disordered" evidence="1">
    <location>
        <begin position="39"/>
        <end position="68"/>
    </location>
</feature>
<feature type="compositionally biased region" description="Basic and acidic residues" evidence="1">
    <location>
        <begin position="546"/>
        <end position="566"/>
    </location>
</feature>
<feature type="compositionally biased region" description="Polar residues" evidence="1">
    <location>
        <begin position="224"/>
        <end position="236"/>
    </location>
</feature>
<protein>
    <submittedName>
        <fullName evidence="2">Uncharacterized protein</fullName>
    </submittedName>
</protein>
<sequence>MDALVNSEIREEGGDTSVKVEGLTKAAILKGLSPRVMLSSHLLPKGTKRKDRAGQHTESKNEQMQPPLSVPTPVAETLHAQTAVSSVPKPKVDLGKMHFKKQILSVSVIEESPITSVVLQDPPPSEQQVLMKSSGEIETVTSTRPSQSQNSVQNMGSECPSENALTHVSDVKPDLSLKELTDSSHVGKVDVNGSSVTEQQDASENIPIRSRSDGTLPGSESDADSVQTSSSHNNSGEPKATAKSESRKTVSSQDGVGQSEDSDSDDSESDSDCGAAVKRMQSVVVVPKNSTLTHSDTTDKPVSPCTPSTSPGRQQHANGASGQEGDLDRKEITSRVSPQQRHRGFPTMCESTRQASNACVDGSLSLHDSMVYQSQSNMVDSTSQLEGSNATDAQPYKDPYSSAHERPKIGAATVSQVAAHSLETSFRQSETGHPQHYESGRGGGMLSRYQHGDFASSDDFNSSLGSLGWDFTQPEQPSSSLAFVQAHEISSNCRGSVNATPESIAIVEPPRDKDNSRPHRGRGPPKKRRPEMESDSDSEAEPGLASKRERLAERELPKVSSKDSRETPGQAEVQRPLLSLRDFRDASNWREMARSKKMPPYFDLIEENLYLTERKKNKSHRDIKRMQCECFYALEGGAVSWNDGLWGGLP</sequence>
<dbReference type="GO" id="GO:0005634">
    <property type="term" value="C:nucleus"/>
    <property type="evidence" value="ECO:0007669"/>
    <property type="project" value="TreeGrafter"/>
</dbReference>
<dbReference type="GO" id="GO:0046975">
    <property type="term" value="F:histone H3K36 methyltransferase activity"/>
    <property type="evidence" value="ECO:0007669"/>
    <property type="project" value="InterPro"/>
</dbReference>
<name>A0AAN8R4U7_9TELE</name>
<evidence type="ECO:0000256" key="1">
    <source>
        <dbReference type="SAM" id="MobiDB-lite"/>
    </source>
</evidence>
<dbReference type="InterPro" id="IPR042294">
    <property type="entry name" value="SETD2_animal"/>
</dbReference>
<accession>A0AAN8R4U7</accession>
<feature type="compositionally biased region" description="Basic residues" evidence="1">
    <location>
        <begin position="518"/>
        <end position="529"/>
    </location>
</feature>
<feature type="region of interest" description="Disordered" evidence="1">
    <location>
        <begin position="493"/>
        <end position="578"/>
    </location>
</feature>
<feature type="compositionally biased region" description="Polar residues" evidence="1">
    <location>
        <begin position="139"/>
        <end position="156"/>
    </location>
</feature>
<feature type="region of interest" description="Disordered" evidence="1">
    <location>
        <begin position="118"/>
        <end position="162"/>
    </location>
</feature>